<proteinExistence type="predicted"/>
<dbReference type="Gene3D" id="3.30.70.20">
    <property type="match status" value="2"/>
</dbReference>
<keyword evidence="6" id="KW-0411">Iron-sulfur</keyword>
<dbReference type="Proteomes" id="UP000273143">
    <property type="component" value="Chromosome"/>
</dbReference>
<gene>
    <name evidence="8" type="ORF">DM558_01650</name>
</gene>
<dbReference type="NCBIfam" id="TIGR01318">
    <property type="entry name" value="gltD_gamma_fam"/>
    <property type="match status" value="1"/>
</dbReference>
<dbReference type="InterPro" id="IPR017896">
    <property type="entry name" value="4Fe4S_Fe-S-bd"/>
</dbReference>
<comment type="cofactor">
    <cofactor evidence="1">
        <name>[4Fe-4S] cluster</name>
        <dbReference type="ChEBI" id="CHEBI:49883"/>
    </cofactor>
</comment>
<keyword evidence="5" id="KW-0408">Iron</keyword>
<dbReference type="InterPro" id="IPR028261">
    <property type="entry name" value="DPD_II"/>
</dbReference>
<dbReference type="GO" id="GO:0046872">
    <property type="term" value="F:metal ion binding"/>
    <property type="evidence" value="ECO:0007669"/>
    <property type="project" value="UniProtKB-KW"/>
</dbReference>
<dbReference type="PROSITE" id="PS00198">
    <property type="entry name" value="4FE4S_FER_1"/>
    <property type="match status" value="1"/>
</dbReference>
<evidence type="ECO:0000256" key="4">
    <source>
        <dbReference type="ARBA" id="ARBA00023002"/>
    </source>
</evidence>
<keyword evidence="3" id="KW-0479">Metal-binding</keyword>
<name>A0A3S9XAU9_9GAMM</name>
<dbReference type="SUPFAM" id="SSF51971">
    <property type="entry name" value="Nucleotide-binding domain"/>
    <property type="match status" value="1"/>
</dbReference>
<keyword evidence="9" id="KW-1185">Reference proteome</keyword>
<reference evidence="9" key="1">
    <citation type="submission" date="2018-06" db="EMBL/GenBank/DDBJ databases">
        <title>Complete genome of Pseudomonas insecticola strain QZS01.</title>
        <authorList>
            <person name="Wang J."/>
            <person name="Su Q."/>
        </authorList>
    </citation>
    <scope>NUCLEOTIDE SEQUENCE [LARGE SCALE GENOMIC DNA]</scope>
    <source>
        <strain evidence="9">QZS01</strain>
    </source>
</reference>
<dbReference type="Pfam" id="PF13247">
    <property type="entry name" value="Fer4_11"/>
    <property type="match status" value="1"/>
</dbReference>
<accession>A0A3S9XAU9</accession>
<dbReference type="InterPro" id="IPR036188">
    <property type="entry name" value="FAD/NAD-bd_sf"/>
</dbReference>
<dbReference type="PANTHER" id="PTHR42783:SF3">
    <property type="entry name" value="GLUTAMATE SYNTHASE [NADPH] SMALL CHAIN-RELATED"/>
    <property type="match status" value="1"/>
</dbReference>
<evidence type="ECO:0000256" key="3">
    <source>
        <dbReference type="ARBA" id="ARBA00022723"/>
    </source>
</evidence>
<dbReference type="NCBIfam" id="NF009408">
    <property type="entry name" value="PRK12769.1"/>
    <property type="match status" value="1"/>
</dbReference>
<evidence type="ECO:0000313" key="9">
    <source>
        <dbReference type="Proteomes" id="UP000273143"/>
    </source>
</evidence>
<dbReference type="GO" id="GO:0016491">
    <property type="term" value="F:oxidoreductase activity"/>
    <property type="evidence" value="ECO:0007669"/>
    <property type="project" value="UniProtKB-KW"/>
</dbReference>
<dbReference type="EMBL" id="CP029822">
    <property type="protein sequence ID" value="AZS49560.1"/>
    <property type="molecule type" value="Genomic_DNA"/>
</dbReference>
<dbReference type="PROSITE" id="PS51379">
    <property type="entry name" value="4FE4S_FER_2"/>
    <property type="match status" value="1"/>
</dbReference>
<dbReference type="KEGG" id="emo:DM558_01650"/>
<evidence type="ECO:0000313" key="8">
    <source>
        <dbReference type="EMBL" id="AZS49560.1"/>
    </source>
</evidence>
<dbReference type="RefSeq" id="WP_127161760.1">
    <property type="nucleotide sequence ID" value="NZ_CP029822.1"/>
</dbReference>
<evidence type="ECO:0000256" key="2">
    <source>
        <dbReference type="ARBA" id="ARBA00022485"/>
    </source>
</evidence>
<dbReference type="Pfam" id="PF14691">
    <property type="entry name" value="Fer4_20"/>
    <property type="match status" value="1"/>
</dbReference>
<evidence type="ECO:0000256" key="6">
    <source>
        <dbReference type="ARBA" id="ARBA00023014"/>
    </source>
</evidence>
<dbReference type="AlphaFoldDB" id="A0A3S9XAU9"/>
<dbReference type="InterPro" id="IPR009051">
    <property type="entry name" value="Helical_ferredxn"/>
</dbReference>
<dbReference type="FunFam" id="3.50.50.60:FF:000068">
    <property type="entry name" value="Glutamate synthase small subunit"/>
    <property type="match status" value="1"/>
</dbReference>
<keyword evidence="4" id="KW-0560">Oxidoreductase</keyword>
<feature type="domain" description="4Fe-4S ferredoxin-type" evidence="7">
    <location>
        <begin position="78"/>
        <end position="107"/>
    </location>
</feature>
<keyword evidence="2" id="KW-0004">4Fe-4S</keyword>
<protein>
    <submittedName>
        <fullName evidence="8">Oxidoreductase FeS-binding subunit</fullName>
    </submittedName>
</protein>
<dbReference type="InterPro" id="IPR017900">
    <property type="entry name" value="4Fe4S_Fe_S_CS"/>
</dbReference>
<evidence type="ECO:0000259" key="7">
    <source>
        <dbReference type="PROSITE" id="PS51379"/>
    </source>
</evidence>
<dbReference type="Gene3D" id="1.10.1060.10">
    <property type="entry name" value="Alpha-helical ferredoxin"/>
    <property type="match status" value="1"/>
</dbReference>
<dbReference type="PANTHER" id="PTHR42783">
    <property type="entry name" value="GLUTAMATE SYNTHASE [NADPH] SMALL CHAIN"/>
    <property type="match status" value="1"/>
</dbReference>
<organism evidence="8 9">
    <name type="scientific">Entomomonas moraniae</name>
    <dbReference type="NCBI Taxonomy" id="2213226"/>
    <lineage>
        <taxon>Bacteria</taxon>
        <taxon>Pseudomonadati</taxon>
        <taxon>Pseudomonadota</taxon>
        <taxon>Gammaproteobacteria</taxon>
        <taxon>Pseudomonadales</taxon>
        <taxon>Pseudomonadaceae</taxon>
        <taxon>Entomomonas</taxon>
    </lineage>
</organism>
<dbReference type="GO" id="GO:0051539">
    <property type="term" value="F:4 iron, 4 sulfur cluster binding"/>
    <property type="evidence" value="ECO:0007669"/>
    <property type="project" value="UniProtKB-KW"/>
</dbReference>
<dbReference type="PRINTS" id="PR00419">
    <property type="entry name" value="ADXRDTASE"/>
</dbReference>
<dbReference type="InterPro" id="IPR006006">
    <property type="entry name" value="GltD-like"/>
</dbReference>
<dbReference type="CDD" id="cd10554">
    <property type="entry name" value="HycB_like"/>
    <property type="match status" value="1"/>
</dbReference>
<evidence type="ECO:0000256" key="5">
    <source>
        <dbReference type="ARBA" id="ARBA00023004"/>
    </source>
</evidence>
<dbReference type="Gene3D" id="3.50.50.60">
    <property type="entry name" value="FAD/NAD(P)-binding domain"/>
    <property type="match status" value="3"/>
</dbReference>
<dbReference type="InterPro" id="IPR023753">
    <property type="entry name" value="FAD/NAD-binding_dom"/>
</dbReference>
<dbReference type="Pfam" id="PF07992">
    <property type="entry name" value="Pyr_redox_2"/>
    <property type="match status" value="1"/>
</dbReference>
<evidence type="ECO:0000256" key="1">
    <source>
        <dbReference type="ARBA" id="ARBA00001966"/>
    </source>
</evidence>
<dbReference type="SUPFAM" id="SSF54862">
    <property type="entry name" value="4Fe-4S ferredoxins"/>
    <property type="match status" value="1"/>
</dbReference>
<sequence length="660" mass="72578">MNSFVMTDLASCIGCRACEVACVMSHNNGCLPETTEGFLPRIRVIQTEQAQTALTCRHCESAPCVDVCPTHALVCQNNSVQVLQEKCIGCKNCIIACPFGAITLTSTSEKKTTQRASAYKCDLCQDNPTGQACVNACPTKAIQLFNPLQIASTQRQKQLCTAIGKREKTIQKSTAVINALKETPRQDPTKKEMAIRKDTFSEIYNSFSQCQTSEQGNRCVTCGNHSFCEWTCPLHNRIPQWIKLGREGKILEAVELSHQYSSLPEVCGRVCPQDKLCEGSCTLKRHNLGSVTIGNIERFITDTAFDMGWKPDLSYVKPTGKKVAIIGAGPAGIGCADVLNRNGIKAVVFDRHPEIGGMLTFGIPSFKLDKSIMTHRRHLFTEQGIEFHLNTEVGHDLSFDHLMKDYDAIFIAVGTYTSMRANLDNEEAEGIYDALPFLTANTKHIMGLPQRPEEPYINVKDKQVVVLGGGDTAMDCVRTSIRHHASKVICAYRRDEENMPGSKKEVKNAREEGVEFLFNVQPLKIELAPNGSACGIKMMRTEMGAPDASGRRHPIQIPDSEFLLEADIIIKAFGFSSHPMPWLAKYGVKLNSRGTIIAPRGNGQYCQTTNSKIFAGGDVVRGADLVVTALADGRRAAEGIIKYLKEPIQTAPHLTNENTA</sequence>